<dbReference type="InterPro" id="IPR013341">
    <property type="entry name" value="Mandelate_racemase_N_dom"/>
</dbReference>
<dbReference type="InterPro" id="IPR029065">
    <property type="entry name" value="Enolase_C-like"/>
</dbReference>
<feature type="binding site" evidence="7">
    <location>
        <position position="244"/>
    </location>
    <ligand>
        <name>Mg(2+)</name>
        <dbReference type="ChEBI" id="CHEBI:18420"/>
    </ligand>
</feature>
<keyword evidence="2 7" id="KW-0479">Metal-binding</keyword>
<dbReference type="SFLD" id="SFLDF00009">
    <property type="entry name" value="o-succinylbenzoate_synthase"/>
    <property type="match status" value="1"/>
</dbReference>
<evidence type="ECO:0000256" key="2">
    <source>
        <dbReference type="ARBA" id="ARBA00022723"/>
    </source>
</evidence>
<dbReference type="EMBL" id="FOES01000006">
    <property type="protein sequence ID" value="SEQ08542.1"/>
    <property type="molecule type" value="Genomic_DNA"/>
</dbReference>
<feature type="binding site" evidence="6">
    <location>
        <position position="296"/>
    </location>
    <ligand>
        <name>substrate</name>
    </ligand>
</feature>
<keyword evidence="3 7" id="KW-0460">Magnesium</keyword>
<keyword evidence="4 8" id="KW-0413">Isomerase</keyword>
<dbReference type="Gene3D" id="3.30.390.10">
    <property type="entry name" value="Enolase-like, N-terminal domain"/>
    <property type="match status" value="1"/>
</dbReference>
<feature type="binding site" evidence="7">
    <location>
        <position position="191"/>
    </location>
    <ligand>
        <name>Mg(2+)</name>
        <dbReference type="ChEBI" id="CHEBI:18420"/>
    </ligand>
</feature>
<dbReference type="SUPFAM" id="SSF54826">
    <property type="entry name" value="Enolase N-terminal domain-like"/>
    <property type="match status" value="1"/>
</dbReference>
<evidence type="ECO:0000259" key="9">
    <source>
        <dbReference type="SMART" id="SM00922"/>
    </source>
</evidence>
<feature type="domain" description="Mandelate racemase/muconate lactonizing enzyme C-terminal" evidence="9">
    <location>
        <begin position="141"/>
        <end position="240"/>
    </location>
</feature>
<dbReference type="GO" id="GO:0016855">
    <property type="term" value="F:racemase and epimerase activity, acting on amino acids and derivatives"/>
    <property type="evidence" value="ECO:0007669"/>
    <property type="project" value="UniProtKB-UniRule"/>
</dbReference>
<dbReference type="InterPro" id="IPR034603">
    <property type="entry name" value="Dipeptide_epimerase"/>
</dbReference>
<organism evidence="10 11">
    <name type="scientific">Piscibacillus halophilus</name>
    <dbReference type="NCBI Taxonomy" id="571933"/>
    <lineage>
        <taxon>Bacteria</taxon>
        <taxon>Bacillati</taxon>
        <taxon>Bacillota</taxon>
        <taxon>Bacilli</taxon>
        <taxon>Bacillales</taxon>
        <taxon>Bacillaceae</taxon>
        <taxon>Piscibacillus</taxon>
    </lineage>
</organism>
<evidence type="ECO:0000256" key="1">
    <source>
        <dbReference type="ARBA" id="ARBA00008031"/>
    </source>
</evidence>
<evidence type="ECO:0000256" key="5">
    <source>
        <dbReference type="PIRSR" id="PIRSR634603-1"/>
    </source>
</evidence>
<dbReference type="GO" id="GO:0006518">
    <property type="term" value="P:peptide metabolic process"/>
    <property type="evidence" value="ECO:0007669"/>
    <property type="project" value="UniProtKB-ARBA"/>
</dbReference>
<evidence type="ECO:0000256" key="3">
    <source>
        <dbReference type="ARBA" id="ARBA00022842"/>
    </source>
</evidence>
<dbReference type="InterPro" id="IPR036849">
    <property type="entry name" value="Enolase-like_C_sf"/>
</dbReference>
<dbReference type="PANTHER" id="PTHR48073">
    <property type="entry name" value="O-SUCCINYLBENZOATE SYNTHASE-RELATED"/>
    <property type="match status" value="1"/>
</dbReference>
<evidence type="ECO:0000313" key="11">
    <source>
        <dbReference type="Proteomes" id="UP000199427"/>
    </source>
</evidence>
<dbReference type="InterPro" id="IPR013342">
    <property type="entry name" value="Mandelate_racemase_C"/>
</dbReference>
<dbReference type="Pfam" id="PF13378">
    <property type="entry name" value="MR_MLE_C"/>
    <property type="match status" value="1"/>
</dbReference>
<feature type="binding site" evidence="6">
    <location>
        <position position="24"/>
    </location>
    <ligand>
        <name>substrate</name>
    </ligand>
</feature>
<dbReference type="AlphaFoldDB" id="A0A1H9D4X7"/>
<comment type="similarity">
    <text evidence="1 8">Belongs to the mandelate racemase/muconate lactonizing enzyme family.</text>
</comment>
<accession>A0A1H9D4X7</accession>
<dbReference type="RefSeq" id="WP_091772932.1">
    <property type="nucleotide sequence ID" value="NZ_CAESCL010000020.1"/>
</dbReference>
<evidence type="ECO:0000256" key="4">
    <source>
        <dbReference type="ARBA" id="ARBA00023235"/>
    </source>
</evidence>
<dbReference type="CDD" id="cd03319">
    <property type="entry name" value="L-Ala-DL-Glu_epimerase"/>
    <property type="match status" value="1"/>
</dbReference>
<feature type="active site" description="Proton acceptor; specific for (S)-substrate epimerization" evidence="5">
    <location>
        <position position="268"/>
    </location>
</feature>
<feature type="binding site" evidence="6">
    <location>
        <position position="323"/>
    </location>
    <ligand>
        <name>substrate</name>
    </ligand>
</feature>
<sequence length="363" mass="40318">MNIKQIETYQVKIPLKKPFKTALRTVINAETIYVKVTLEDGTVGYGEAPPTLVITGDSLQSIKYCIEEVFKPILIGQSIKQIHRLLESVHRSIVRNTSAKAAMDMALFDCLAQVANLPLYQFLGGYRDQIETDFTVSVNEPEEMANDAQDYIDQGFSILKVKVGKDEIEQDLKRIQAIREQIGPNATIRLDANQGWSVKEAIYAIQKMEKLGLDIELVEQPVKADDIRGLKEVTTQTKTLIMADESVFSPDDARKVLETRSADLINIKLMKSGGIYHALKINHMAETYGIPCMVGSMIETKLGITAAAHFAASQPNITRYDFDAPLMLKDEGISGGVDYTKKIITLPNTPGLGVHGINKKYIL</sequence>
<dbReference type="PANTHER" id="PTHR48073:SF2">
    <property type="entry name" value="O-SUCCINYLBENZOATE SYNTHASE"/>
    <property type="match status" value="1"/>
</dbReference>
<dbReference type="SFLD" id="SFLDF00010">
    <property type="entry name" value="dipeptide_epimerase"/>
    <property type="match status" value="1"/>
</dbReference>
<feature type="binding site" evidence="7">
    <location>
        <position position="219"/>
    </location>
    <ligand>
        <name>Mg(2+)</name>
        <dbReference type="ChEBI" id="CHEBI:18420"/>
    </ligand>
</feature>
<dbReference type="STRING" id="571933.SAMN05216362_10684"/>
<feature type="binding site" evidence="6">
    <location>
        <position position="135"/>
    </location>
    <ligand>
        <name>substrate</name>
    </ligand>
</feature>
<evidence type="ECO:0000256" key="8">
    <source>
        <dbReference type="RuleBase" id="RU366006"/>
    </source>
</evidence>
<dbReference type="SUPFAM" id="SSF51604">
    <property type="entry name" value="Enolase C-terminal domain-like"/>
    <property type="match status" value="1"/>
</dbReference>
<feature type="binding site" evidence="6">
    <location>
        <position position="160"/>
    </location>
    <ligand>
        <name>substrate</name>
    </ligand>
</feature>
<protein>
    <recommendedName>
        <fullName evidence="8">Dipeptide epimerase</fullName>
        <ecNumber evidence="8">5.1.1.-</ecNumber>
    </recommendedName>
</protein>
<dbReference type="SFLD" id="SFLDG00180">
    <property type="entry name" value="muconate_cycloisomerase"/>
    <property type="match status" value="2"/>
</dbReference>
<dbReference type="SFLD" id="SFLDS00001">
    <property type="entry name" value="Enolase"/>
    <property type="match status" value="2"/>
</dbReference>
<keyword evidence="11" id="KW-1185">Reference proteome</keyword>
<gene>
    <name evidence="10" type="ORF">SAMN05216362_10684</name>
</gene>
<dbReference type="Pfam" id="PF02746">
    <property type="entry name" value="MR_MLE_N"/>
    <property type="match status" value="1"/>
</dbReference>
<dbReference type="Proteomes" id="UP000199427">
    <property type="component" value="Unassembled WGS sequence"/>
</dbReference>
<comment type="cofactor">
    <cofactor evidence="7 8">
        <name>Mg(2+)</name>
        <dbReference type="ChEBI" id="CHEBI:18420"/>
    </cofactor>
    <text evidence="7 8">Binds 1 Mg(2+) ion per subunit.</text>
</comment>
<dbReference type="EC" id="5.1.1.-" evidence="8"/>
<feature type="active site" description="Proton acceptor; specific for (R)-substrate epimerization" evidence="5">
    <location>
        <position position="162"/>
    </location>
</feature>
<dbReference type="Gene3D" id="3.20.20.120">
    <property type="entry name" value="Enolase-like C-terminal domain"/>
    <property type="match status" value="1"/>
</dbReference>
<dbReference type="FunFam" id="3.30.390.10:FF:000009">
    <property type="entry name" value="Hydrophobic dipeptide epimerase"/>
    <property type="match status" value="1"/>
</dbReference>
<dbReference type="OrthoDB" id="9775391at2"/>
<reference evidence="10 11" key="1">
    <citation type="submission" date="2016-10" db="EMBL/GenBank/DDBJ databases">
        <authorList>
            <person name="de Groot N.N."/>
        </authorList>
    </citation>
    <scope>NUCLEOTIDE SEQUENCE [LARGE SCALE GENOMIC DNA]</scope>
    <source>
        <strain evidence="10 11">DSM 21633</strain>
    </source>
</reference>
<name>A0A1H9D4X7_9BACI</name>
<feature type="binding site" evidence="6">
    <location>
        <position position="321"/>
    </location>
    <ligand>
        <name>substrate</name>
    </ligand>
</feature>
<proteinExistence type="inferred from homology"/>
<dbReference type="SMART" id="SM00922">
    <property type="entry name" value="MR_MLE"/>
    <property type="match status" value="1"/>
</dbReference>
<feature type="binding site" evidence="6">
    <location>
        <position position="298"/>
    </location>
    <ligand>
        <name>substrate</name>
    </ligand>
</feature>
<evidence type="ECO:0000256" key="7">
    <source>
        <dbReference type="PIRSR" id="PIRSR634603-3"/>
    </source>
</evidence>
<evidence type="ECO:0000256" key="6">
    <source>
        <dbReference type="PIRSR" id="PIRSR634603-2"/>
    </source>
</evidence>
<dbReference type="InterPro" id="IPR029017">
    <property type="entry name" value="Enolase-like_N"/>
</dbReference>
<dbReference type="GO" id="GO:0000287">
    <property type="term" value="F:magnesium ion binding"/>
    <property type="evidence" value="ECO:0007669"/>
    <property type="project" value="UniProtKB-ARBA"/>
</dbReference>
<evidence type="ECO:0000313" key="10">
    <source>
        <dbReference type="EMBL" id="SEQ08542.1"/>
    </source>
</evidence>